<reference evidence="2" key="1">
    <citation type="submission" date="2017-08" db="EMBL/GenBank/DDBJ databases">
        <authorList>
            <person name="Grouzdev D.S."/>
            <person name="Gaisin V.A."/>
            <person name="Rysina M.S."/>
            <person name="Gorlenko V.M."/>
        </authorList>
    </citation>
    <scope>NUCLEOTIDE SEQUENCE [LARGE SCALE GENOMIC DNA]</scope>
    <source>
        <strain evidence="2">Kir15-3F</strain>
    </source>
</reference>
<dbReference type="Proteomes" id="UP000220527">
    <property type="component" value="Unassembled WGS sequence"/>
</dbReference>
<proteinExistence type="predicted"/>
<dbReference type="EMBL" id="NQWI01000291">
    <property type="protein sequence ID" value="PDV98198.1"/>
    <property type="molecule type" value="Genomic_DNA"/>
</dbReference>
<sequence>MFKPRLEFVQLLLPLGGAWRCTGNDRGHIATRDTNGMFVQQFGRHINAKRRRNAGIERYRIVADGAILAQQSAEVGIGNGISVASDE</sequence>
<gene>
    <name evidence="1" type="ORF">CJ255_22080</name>
</gene>
<keyword evidence="2" id="KW-1185">Reference proteome</keyword>
<evidence type="ECO:0000313" key="2">
    <source>
        <dbReference type="Proteomes" id="UP000220527"/>
    </source>
</evidence>
<organism evidence="1 2">
    <name type="scientific">Candidatus Viridilinea mediisalina</name>
    <dbReference type="NCBI Taxonomy" id="2024553"/>
    <lineage>
        <taxon>Bacteria</taxon>
        <taxon>Bacillati</taxon>
        <taxon>Chloroflexota</taxon>
        <taxon>Chloroflexia</taxon>
        <taxon>Chloroflexales</taxon>
        <taxon>Chloroflexineae</taxon>
        <taxon>Oscillochloridaceae</taxon>
        <taxon>Candidatus Viridilinea</taxon>
    </lineage>
</organism>
<dbReference type="AlphaFoldDB" id="A0A2A6RCQ5"/>
<accession>A0A2A6RCQ5</accession>
<evidence type="ECO:0000313" key="1">
    <source>
        <dbReference type="EMBL" id="PDV98198.1"/>
    </source>
</evidence>
<name>A0A2A6RCQ5_9CHLR</name>
<comment type="caution">
    <text evidence="1">The sequence shown here is derived from an EMBL/GenBank/DDBJ whole genome shotgun (WGS) entry which is preliminary data.</text>
</comment>
<protein>
    <submittedName>
        <fullName evidence="1">Uncharacterized protein</fullName>
    </submittedName>
</protein>